<feature type="transmembrane region" description="Helical" evidence="3">
    <location>
        <begin position="124"/>
        <end position="142"/>
    </location>
</feature>
<sequence length="338" mass="37164">MHPAYTTNRNWDHSVGAFAPSDKSHRRGILTEDNDALASELCIKVDMLRELSTNIGAEVRQQNAFLDGTLSDMFARSEGMLRSAMRKAEEPETVTRRRHSPSPDLNPSQNTQPPRHPHPSYDRLVVFKLLVSVSLIIGIIVADGLSGSESVPDAEKNERGTNSLSFTGRLRSGYAQFFLLLSPSSVRIQATPHGSDVDLYVAANNDILYFEDRIPQLTKLMASVSNSQPTPMVKLDPPLSWETISPPEDVNSSTVYWSTQPPFSLSSIGLGVESIHIPAPSADDFHRPVLVLVFAPSGGFVASDDQASDQHQYTIEVSIIQLILIILGLWPSVYGFVL</sequence>
<evidence type="ECO:0000313" key="4">
    <source>
        <dbReference type="WBParaSite" id="MCU_013376-RA"/>
    </source>
</evidence>
<dbReference type="CDD" id="cd15853">
    <property type="entry name" value="SNARE_Bet1"/>
    <property type="match status" value="1"/>
</dbReference>
<dbReference type="AlphaFoldDB" id="A0A5K3G566"/>
<keyword evidence="3" id="KW-0812">Transmembrane</keyword>
<keyword evidence="3" id="KW-0472">Membrane</keyword>
<feature type="compositionally biased region" description="Polar residues" evidence="2">
    <location>
        <begin position="103"/>
        <end position="113"/>
    </location>
</feature>
<feature type="region of interest" description="Disordered" evidence="2">
    <location>
        <begin position="83"/>
        <end position="118"/>
    </location>
</feature>
<comment type="subcellular location">
    <subcellularLocation>
        <location evidence="1">Endomembrane system</location>
        <topology evidence="1">Single-pass type IV membrane protein</topology>
    </subcellularLocation>
</comment>
<organism evidence="4">
    <name type="scientific">Mesocestoides corti</name>
    <name type="common">Flatworm</name>
    <dbReference type="NCBI Taxonomy" id="53468"/>
    <lineage>
        <taxon>Eukaryota</taxon>
        <taxon>Metazoa</taxon>
        <taxon>Spiralia</taxon>
        <taxon>Lophotrochozoa</taxon>
        <taxon>Platyhelminthes</taxon>
        <taxon>Cestoda</taxon>
        <taxon>Eucestoda</taxon>
        <taxon>Cyclophyllidea</taxon>
        <taxon>Mesocestoididae</taxon>
        <taxon>Mesocestoides</taxon>
    </lineage>
</organism>
<dbReference type="InterPro" id="IPR039899">
    <property type="entry name" value="BET1_SNARE"/>
</dbReference>
<dbReference type="WBParaSite" id="MCU_013376-RA">
    <property type="protein sequence ID" value="MCU_013376-RA"/>
    <property type="gene ID" value="MCU_013376"/>
</dbReference>
<proteinExistence type="predicted"/>
<dbReference type="GO" id="GO:0012505">
    <property type="term" value="C:endomembrane system"/>
    <property type="evidence" value="ECO:0007669"/>
    <property type="project" value="UniProtKB-SubCell"/>
</dbReference>
<dbReference type="SUPFAM" id="SSF58038">
    <property type="entry name" value="SNARE fusion complex"/>
    <property type="match status" value="1"/>
</dbReference>
<evidence type="ECO:0000256" key="1">
    <source>
        <dbReference type="ARBA" id="ARBA00046280"/>
    </source>
</evidence>
<keyword evidence="3" id="KW-1133">Transmembrane helix</keyword>
<feature type="transmembrane region" description="Helical" evidence="3">
    <location>
        <begin position="319"/>
        <end position="337"/>
    </location>
</feature>
<evidence type="ECO:0000256" key="3">
    <source>
        <dbReference type="SAM" id="Phobius"/>
    </source>
</evidence>
<protein>
    <submittedName>
        <fullName evidence="4">t-SNARE coiled-coil homology domain-containing protein</fullName>
    </submittedName>
</protein>
<feature type="compositionally biased region" description="Basic and acidic residues" evidence="2">
    <location>
        <begin position="86"/>
        <end position="95"/>
    </location>
</feature>
<accession>A0A5K3G566</accession>
<reference evidence="4" key="1">
    <citation type="submission" date="2019-11" db="UniProtKB">
        <authorList>
            <consortium name="WormBaseParasite"/>
        </authorList>
    </citation>
    <scope>IDENTIFICATION</scope>
</reference>
<dbReference type="Gene3D" id="1.20.5.110">
    <property type="match status" value="1"/>
</dbReference>
<name>A0A5K3G566_MESCO</name>
<evidence type="ECO:0000256" key="2">
    <source>
        <dbReference type="SAM" id="MobiDB-lite"/>
    </source>
</evidence>